<dbReference type="SUPFAM" id="SSF55315">
    <property type="entry name" value="L30e-like"/>
    <property type="match status" value="1"/>
</dbReference>
<evidence type="ECO:0000259" key="2">
    <source>
        <dbReference type="Pfam" id="PF01248"/>
    </source>
</evidence>
<dbReference type="InterPro" id="IPR029064">
    <property type="entry name" value="Ribosomal_eL30-like_sf"/>
</dbReference>
<dbReference type="Gene3D" id="3.30.1330.30">
    <property type="match status" value="1"/>
</dbReference>
<dbReference type="InterPro" id="IPR024824">
    <property type="entry name" value="GADD45"/>
</dbReference>
<dbReference type="EMBL" id="CP111024">
    <property type="protein sequence ID" value="WAR24717.1"/>
    <property type="molecule type" value="Genomic_DNA"/>
</dbReference>
<name>A0ABY7FUI1_MYAAR</name>
<protein>
    <submittedName>
        <fullName evidence="3">GA45A-like protein</fullName>
    </submittedName>
</protein>
<comment type="similarity">
    <text evidence="1">Belongs to the GADD45 family.</text>
</comment>
<feature type="domain" description="Ribosomal protein eL8/eL30/eS12/Gadd45" evidence="2">
    <location>
        <begin position="26"/>
        <end position="105"/>
    </location>
</feature>
<dbReference type="Proteomes" id="UP001164746">
    <property type="component" value="Chromosome 13"/>
</dbReference>
<evidence type="ECO:0000313" key="4">
    <source>
        <dbReference type="Proteomes" id="UP001164746"/>
    </source>
</evidence>
<dbReference type="PANTHER" id="PTHR10411:SF8">
    <property type="entry name" value="FI09246P"/>
    <property type="match status" value="1"/>
</dbReference>
<evidence type="ECO:0000313" key="3">
    <source>
        <dbReference type="EMBL" id="WAR24717.1"/>
    </source>
</evidence>
<evidence type="ECO:0000256" key="1">
    <source>
        <dbReference type="ARBA" id="ARBA00007361"/>
    </source>
</evidence>
<accession>A0ABY7FUI1</accession>
<sequence length="158" mass="17875">MTLPDHEEISMPEKKIEKSAGQCLCKVLVRARDDGRLVCGVFDSASRLTTRPEEVMVCVLPETAPADITTSMQHKLIEAYCLENDIQVIKIKNSEKMGILLNKDAQLKSEMDNPVTTPTLDTSCVLVEWPPKPHINKHEHRLLDFIWSKQVTQLDLPI</sequence>
<dbReference type="PANTHER" id="PTHR10411">
    <property type="entry name" value="GROWTH ARREST AND DNA DAMAGE-INDUCIBLE PROTEIN GADD45"/>
    <property type="match status" value="1"/>
</dbReference>
<dbReference type="InterPro" id="IPR004038">
    <property type="entry name" value="Ribosomal_eL8/eL30/eS12/Gad45"/>
</dbReference>
<reference evidence="3" key="1">
    <citation type="submission" date="2022-11" db="EMBL/GenBank/DDBJ databases">
        <title>Centuries of genome instability and evolution in soft-shell clam transmissible cancer (bioRxiv).</title>
        <authorList>
            <person name="Hart S.F.M."/>
            <person name="Yonemitsu M.A."/>
            <person name="Giersch R.M."/>
            <person name="Beal B.F."/>
            <person name="Arriagada G."/>
            <person name="Davis B.W."/>
            <person name="Ostrander E.A."/>
            <person name="Goff S.P."/>
            <person name="Metzger M.J."/>
        </authorList>
    </citation>
    <scope>NUCLEOTIDE SEQUENCE</scope>
    <source>
        <strain evidence="3">MELC-2E11</strain>
        <tissue evidence="3">Siphon/mantle</tissue>
    </source>
</reference>
<keyword evidence="4" id="KW-1185">Reference proteome</keyword>
<organism evidence="3 4">
    <name type="scientific">Mya arenaria</name>
    <name type="common">Soft-shell clam</name>
    <dbReference type="NCBI Taxonomy" id="6604"/>
    <lineage>
        <taxon>Eukaryota</taxon>
        <taxon>Metazoa</taxon>
        <taxon>Spiralia</taxon>
        <taxon>Lophotrochozoa</taxon>
        <taxon>Mollusca</taxon>
        <taxon>Bivalvia</taxon>
        <taxon>Autobranchia</taxon>
        <taxon>Heteroconchia</taxon>
        <taxon>Euheterodonta</taxon>
        <taxon>Imparidentia</taxon>
        <taxon>Neoheterodontei</taxon>
        <taxon>Myida</taxon>
        <taxon>Myoidea</taxon>
        <taxon>Myidae</taxon>
        <taxon>Mya</taxon>
    </lineage>
</organism>
<dbReference type="Pfam" id="PF01248">
    <property type="entry name" value="Ribosomal_L7Ae"/>
    <property type="match status" value="1"/>
</dbReference>
<proteinExistence type="inferred from homology"/>
<gene>
    <name evidence="3" type="ORF">MAR_038386</name>
</gene>